<dbReference type="SUPFAM" id="SSF53335">
    <property type="entry name" value="S-adenosyl-L-methionine-dependent methyltransferases"/>
    <property type="match status" value="1"/>
</dbReference>
<dbReference type="PANTHER" id="PTHR43317:SF3">
    <property type="entry name" value="BLR2883 PROTEIN"/>
    <property type="match status" value="1"/>
</dbReference>
<sequence length="231" mass="24858">MMREYDLVDRAQVPGGVELQLLRSGEDFAIVFGQNELMSSDMFASEQALATLTCERIAAQDAPQVLIGGYGMGFTLRAALAALGKDASVIVAELVPQILVWARGPMHRLTDGCLDDARVTLVIDDVGLLIHSAASGYDAILLDVDNGPEGLTRRRNDILYSPAGLQASRKALRSGGVLAVWSADGDGDFTQRLEQAGFDVSEVKVNAFPADTDQASDGPCVNHHIWFARKR</sequence>
<dbReference type="Gene3D" id="3.40.50.150">
    <property type="entry name" value="Vaccinia Virus protein VP39"/>
    <property type="match status" value="1"/>
</dbReference>
<evidence type="ECO:0000256" key="1">
    <source>
        <dbReference type="ARBA" id="ARBA00023115"/>
    </source>
</evidence>
<dbReference type="AlphaFoldDB" id="A0A7W6CH49"/>
<protein>
    <submittedName>
        <fullName evidence="2">Spermidine synthase</fullName>
    </submittedName>
</protein>
<dbReference type="EMBL" id="JACIDX010000005">
    <property type="protein sequence ID" value="MBB3954544.1"/>
    <property type="molecule type" value="Genomic_DNA"/>
</dbReference>
<proteinExistence type="predicted"/>
<dbReference type="InterPro" id="IPR029063">
    <property type="entry name" value="SAM-dependent_MTases_sf"/>
</dbReference>
<evidence type="ECO:0000313" key="3">
    <source>
        <dbReference type="Proteomes" id="UP000548867"/>
    </source>
</evidence>
<organism evidence="2 3">
    <name type="scientific">Novosphingobium sediminicola</name>
    <dbReference type="NCBI Taxonomy" id="563162"/>
    <lineage>
        <taxon>Bacteria</taxon>
        <taxon>Pseudomonadati</taxon>
        <taxon>Pseudomonadota</taxon>
        <taxon>Alphaproteobacteria</taxon>
        <taxon>Sphingomonadales</taxon>
        <taxon>Sphingomonadaceae</taxon>
        <taxon>Novosphingobium</taxon>
    </lineage>
</organism>
<name>A0A7W6CH49_9SPHN</name>
<reference evidence="2 3" key="1">
    <citation type="submission" date="2020-08" db="EMBL/GenBank/DDBJ databases">
        <title>Genomic Encyclopedia of Type Strains, Phase IV (KMG-IV): sequencing the most valuable type-strain genomes for metagenomic binning, comparative biology and taxonomic classification.</title>
        <authorList>
            <person name="Goeker M."/>
        </authorList>
    </citation>
    <scope>NUCLEOTIDE SEQUENCE [LARGE SCALE GENOMIC DNA]</scope>
    <source>
        <strain evidence="2 3">DSM 27057</strain>
    </source>
</reference>
<dbReference type="PANTHER" id="PTHR43317">
    <property type="entry name" value="THERMOSPERMINE SYNTHASE ACAULIS5"/>
    <property type="match status" value="1"/>
</dbReference>
<keyword evidence="1" id="KW-0620">Polyamine biosynthesis</keyword>
<comment type="caution">
    <text evidence="2">The sequence shown here is derived from an EMBL/GenBank/DDBJ whole genome shotgun (WGS) entry which is preliminary data.</text>
</comment>
<evidence type="ECO:0000313" key="2">
    <source>
        <dbReference type="EMBL" id="MBB3954544.1"/>
    </source>
</evidence>
<keyword evidence="3" id="KW-1185">Reference proteome</keyword>
<gene>
    <name evidence="2" type="ORF">GGR38_001483</name>
</gene>
<dbReference type="GO" id="GO:0006596">
    <property type="term" value="P:polyamine biosynthetic process"/>
    <property type="evidence" value="ECO:0007669"/>
    <property type="project" value="UniProtKB-KW"/>
</dbReference>
<dbReference type="Proteomes" id="UP000548867">
    <property type="component" value="Unassembled WGS sequence"/>
</dbReference>
<accession>A0A7W6CH49</accession>